<organism evidence="6 7">
    <name type="scientific">Acidothermus cellulolyticus (strain ATCC 43068 / DSM 8971 / 11B)</name>
    <dbReference type="NCBI Taxonomy" id="351607"/>
    <lineage>
        <taxon>Bacteria</taxon>
        <taxon>Bacillati</taxon>
        <taxon>Actinomycetota</taxon>
        <taxon>Actinomycetes</taxon>
        <taxon>Acidothermales</taxon>
        <taxon>Acidothermaceae</taxon>
        <taxon>Acidothermus</taxon>
    </lineage>
</organism>
<proteinExistence type="inferred from homology"/>
<dbReference type="KEGG" id="ace:Acel_0831"/>
<name>A0LT44_ACIC1</name>
<evidence type="ECO:0000259" key="5">
    <source>
        <dbReference type="Pfam" id="PF00700"/>
    </source>
</evidence>
<comment type="similarity">
    <text evidence="2">Belongs to the bacterial flagellin family.</text>
</comment>
<dbReference type="InterPro" id="IPR001492">
    <property type="entry name" value="Flagellin"/>
</dbReference>
<dbReference type="OrthoDB" id="9758307at2"/>
<reference evidence="6 7" key="1">
    <citation type="journal article" date="2009" name="Genome Res.">
        <title>Complete genome of the cellulolytic thermophile Acidothermus cellulolyticus 11B provides insights into its ecophysiological and evolutionary adaptations.</title>
        <authorList>
            <person name="Barabote R.D."/>
            <person name="Xie G."/>
            <person name="Leu D.H."/>
            <person name="Normand P."/>
            <person name="Necsulea A."/>
            <person name="Daubin V."/>
            <person name="Medigue C."/>
            <person name="Adney W.S."/>
            <person name="Xu X.C."/>
            <person name="Lapidus A."/>
            <person name="Parales R.E."/>
            <person name="Detter C."/>
            <person name="Pujic P."/>
            <person name="Bruce D."/>
            <person name="Lavire C."/>
            <person name="Challacombe J.F."/>
            <person name="Brettin T.S."/>
            <person name="Berry A.M."/>
        </authorList>
    </citation>
    <scope>NUCLEOTIDE SEQUENCE [LARGE SCALE GENOMIC DNA]</scope>
    <source>
        <strain evidence="7">ATCC 43068 / DSM 8971 / 11B</strain>
    </source>
</reference>
<dbReference type="SUPFAM" id="SSF64518">
    <property type="entry name" value="Phase 1 flagellin"/>
    <property type="match status" value="1"/>
</dbReference>
<dbReference type="EMBL" id="CP000481">
    <property type="protein sequence ID" value="ABK52604.1"/>
    <property type="molecule type" value="Genomic_DNA"/>
</dbReference>
<dbReference type="PANTHER" id="PTHR42792">
    <property type="entry name" value="FLAGELLIN"/>
    <property type="match status" value="1"/>
</dbReference>
<dbReference type="GO" id="GO:0071973">
    <property type="term" value="P:bacterial-type flagellum-dependent cell motility"/>
    <property type="evidence" value="ECO:0007669"/>
    <property type="project" value="InterPro"/>
</dbReference>
<evidence type="ECO:0000256" key="1">
    <source>
        <dbReference type="ARBA" id="ARBA00004365"/>
    </source>
</evidence>
<sequence length="298" mass="31530">MSLRVTQNAVTSLMLAGLQSSSSRLSTLEQQLSSGRRISKPSDDPVGTGQAMLFNEQIARTKQYQRNANDGLAWLGIADNALQTGVNILQRLQVLTTQAANTGTADATARASILEEVKSLKEQMLAVANTTYQNRPIFGGTTSSPVAYAVNGSGTVVYQGDTGSVLRTVGDNVQVKVNIDAAQAFGPPGNDVFTMFDTIASDLQNNPGNLSNDLSLIAGALDRMTSAQATEGAAYNRITAMNNAAGQKLNTLTGNLSDVQDVDTAQAVTELTMQQVSYQASLAAMARVLQMSLTDFLR</sequence>
<keyword evidence="6" id="KW-0969">Cilium</keyword>
<evidence type="ECO:0000256" key="3">
    <source>
        <dbReference type="ARBA" id="ARBA00023143"/>
    </source>
</evidence>
<dbReference type="InterPro" id="IPR013384">
    <property type="entry name" value="Flagell_FlgL"/>
</dbReference>
<dbReference type="Pfam" id="PF00700">
    <property type="entry name" value="Flagellin_C"/>
    <property type="match status" value="1"/>
</dbReference>
<keyword evidence="3" id="KW-0975">Bacterial flagellum</keyword>
<dbReference type="GO" id="GO:0005198">
    <property type="term" value="F:structural molecule activity"/>
    <property type="evidence" value="ECO:0007669"/>
    <property type="project" value="InterPro"/>
</dbReference>
<dbReference type="Gene3D" id="1.20.1330.10">
    <property type="entry name" value="f41 fragment of flagellin, N-terminal domain"/>
    <property type="match status" value="1"/>
</dbReference>
<dbReference type="AlphaFoldDB" id="A0LT44"/>
<keyword evidence="6" id="KW-0966">Cell projection</keyword>
<dbReference type="HOGENOM" id="CLU_024437_2_0_11"/>
<protein>
    <submittedName>
        <fullName evidence="6">Flagellar hook-associated protein 3</fullName>
    </submittedName>
</protein>
<evidence type="ECO:0000256" key="2">
    <source>
        <dbReference type="ARBA" id="ARBA00005709"/>
    </source>
</evidence>
<evidence type="ECO:0000313" key="7">
    <source>
        <dbReference type="Proteomes" id="UP000008221"/>
    </source>
</evidence>
<dbReference type="InterPro" id="IPR046358">
    <property type="entry name" value="Flagellin_C"/>
</dbReference>
<dbReference type="Pfam" id="PF00669">
    <property type="entry name" value="Flagellin_N"/>
    <property type="match status" value="1"/>
</dbReference>
<accession>A0LT44</accession>
<dbReference type="PANTHER" id="PTHR42792:SF1">
    <property type="entry name" value="FLAGELLAR HOOK-ASSOCIATED PROTEIN 3"/>
    <property type="match status" value="1"/>
</dbReference>
<feature type="domain" description="Flagellin N-terminal" evidence="4">
    <location>
        <begin position="6"/>
        <end position="139"/>
    </location>
</feature>
<dbReference type="Proteomes" id="UP000008221">
    <property type="component" value="Chromosome"/>
</dbReference>
<dbReference type="InterPro" id="IPR001029">
    <property type="entry name" value="Flagellin_N"/>
</dbReference>
<gene>
    <name evidence="6" type="ordered locus">Acel_0831</name>
</gene>
<dbReference type="STRING" id="351607.Acel_0831"/>
<dbReference type="InParanoid" id="A0LT44"/>
<evidence type="ECO:0000259" key="4">
    <source>
        <dbReference type="Pfam" id="PF00669"/>
    </source>
</evidence>
<dbReference type="eggNOG" id="COG1344">
    <property type="taxonomic scope" value="Bacteria"/>
</dbReference>
<dbReference type="GO" id="GO:0009424">
    <property type="term" value="C:bacterial-type flagellum hook"/>
    <property type="evidence" value="ECO:0007669"/>
    <property type="project" value="InterPro"/>
</dbReference>
<dbReference type="NCBIfam" id="TIGR02550">
    <property type="entry name" value="flagell_flgL"/>
    <property type="match status" value="1"/>
</dbReference>
<keyword evidence="7" id="KW-1185">Reference proteome</keyword>
<evidence type="ECO:0000313" key="6">
    <source>
        <dbReference type="EMBL" id="ABK52604.1"/>
    </source>
</evidence>
<comment type="subcellular location">
    <subcellularLocation>
        <location evidence="1">Bacterial flagellum</location>
    </subcellularLocation>
</comment>
<feature type="domain" description="Flagellin C-terminal" evidence="5">
    <location>
        <begin position="215"/>
        <end position="297"/>
    </location>
</feature>
<keyword evidence="6" id="KW-0282">Flagellum</keyword>
<dbReference type="RefSeq" id="WP_011719667.1">
    <property type="nucleotide sequence ID" value="NC_008578.1"/>
</dbReference>